<evidence type="ECO:0000259" key="13">
    <source>
        <dbReference type="Pfam" id="PF15867"/>
    </source>
</evidence>
<evidence type="ECO:0000256" key="6">
    <source>
        <dbReference type="ARBA" id="ARBA00022794"/>
    </source>
</evidence>
<dbReference type="GeneTree" id="ENSGT00390000004038"/>
<dbReference type="GO" id="GO:0031514">
    <property type="term" value="C:motile cilium"/>
    <property type="evidence" value="ECO:0007669"/>
    <property type="project" value="UniProtKB-SubCell"/>
</dbReference>
<evidence type="ECO:0000256" key="9">
    <source>
        <dbReference type="ARBA" id="ARBA00023273"/>
    </source>
</evidence>
<protein>
    <submittedName>
        <fullName evidence="14">Coiled-coil domain containing 103</fullName>
    </submittedName>
</protein>
<dbReference type="Proteomes" id="UP000694397">
    <property type="component" value="Chromosome 8"/>
</dbReference>
<reference evidence="14" key="2">
    <citation type="submission" date="2025-08" db="UniProtKB">
        <authorList>
            <consortium name="Ensembl"/>
        </authorList>
    </citation>
    <scope>IDENTIFICATION</scope>
</reference>
<sequence length="260" mass="29629">MESSEVINFSSVERELKAAIESDKKYQKENDAKFRALHQNVASYEEFRDIVLASHLKPLERKDIAGAPRKQPWNPVSSASKPKDSFYPEEVKTEQFTFQPKTASDFHRDWKRLVWSPEKKYNFLISLGGKNLQQIFSTEIALGLLGEFLQIIAECFRPGDEPEVLAVLEGLSKTYRFSLNVSFLDRAERDACANLFRGLLNVSEGQCSEDICTRTCGQATEPRETEGHKHTRNRQAGETCVVKKLKALMQLYDATLPCMQ</sequence>
<evidence type="ECO:0000313" key="14">
    <source>
        <dbReference type="Ensembl" id="ENSSFOP00015031376.2"/>
    </source>
</evidence>
<feature type="domain" description="RNA-polymerase II-associated protein 3-like C-terminal" evidence="12">
    <location>
        <begin position="99"/>
        <end position="189"/>
    </location>
</feature>
<dbReference type="GO" id="GO:0090660">
    <property type="term" value="P:cerebrospinal fluid circulation"/>
    <property type="evidence" value="ECO:0007669"/>
    <property type="project" value="Ensembl"/>
</dbReference>
<evidence type="ECO:0000259" key="12">
    <source>
        <dbReference type="Pfam" id="PF13877"/>
    </source>
</evidence>
<evidence type="ECO:0000256" key="2">
    <source>
        <dbReference type="ARBA" id="ARBA00004230"/>
    </source>
</evidence>
<keyword evidence="5" id="KW-0963">Cytoplasm</keyword>
<comment type="function">
    <text evidence="1">Dynein-attachment factor required for cilia motility.</text>
</comment>
<dbReference type="GO" id="GO:0003146">
    <property type="term" value="P:heart jogging"/>
    <property type="evidence" value="ECO:0007669"/>
    <property type="project" value="Ensembl"/>
</dbReference>
<evidence type="ECO:0000256" key="3">
    <source>
        <dbReference type="ARBA" id="ARBA00004496"/>
    </source>
</evidence>
<comment type="subunit">
    <text evidence="4">Homodimer.</text>
</comment>
<keyword evidence="15" id="KW-1185">Reference proteome</keyword>
<keyword evidence="9" id="KW-0966">Cell projection</keyword>
<comment type="subcellular location">
    <subcellularLocation>
        <location evidence="2">Cell projection</location>
        <location evidence="2">Cilium</location>
        <location evidence="2">Flagellum</location>
    </subcellularLocation>
    <subcellularLocation>
        <location evidence="3">Cytoplasm</location>
    </subcellularLocation>
</comment>
<evidence type="ECO:0000256" key="1">
    <source>
        <dbReference type="ARBA" id="ARBA00004048"/>
    </source>
</evidence>
<dbReference type="PANTHER" id="PTHR28572:SF1">
    <property type="entry name" value="COILED-COIL DOMAIN-CONTAINING PROTEIN 103"/>
    <property type="match status" value="1"/>
</dbReference>
<name>A0A8C9SGK1_SCLFO</name>
<dbReference type="GO" id="GO:0036157">
    <property type="term" value="C:outer dynein arm"/>
    <property type="evidence" value="ECO:0007669"/>
    <property type="project" value="InterPro"/>
</dbReference>
<reference evidence="14 15" key="1">
    <citation type="submission" date="2019-04" db="EMBL/GenBank/DDBJ databases">
        <authorList>
            <consortium name="Wellcome Sanger Institute Data Sharing"/>
        </authorList>
    </citation>
    <scope>NUCLEOTIDE SEQUENCE [LARGE SCALE GENOMIC DNA]</scope>
</reference>
<organism evidence="14 15">
    <name type="scientific">Scleropages formosus</name>
    <name type="common">Asian bonytongue</name>
    <name type="synonym">Osteoglossum formosum</name>
    <dbReference type="NCBI Taxonomy" id="113540"/>
    <lineage>
        <taxon>Eukaryota</taxon>
        <taxon>Metazoa</taxon>
        <taxon>Chordata</taxon>
        <taxon>Craniata</taxon>
        <taxon>Vertebrata</taxon>
        <taxon>Euteleostomi</taxon>
        <taxon>Actinopterygii</taxon>
        <taxon>Neopterygii</taxon>
        <taxon>Teleostei</taxon>
        <taxon>Osteoglossocephala</taxon>
        <taxon>Osteoglossomorpha</taxon>
        <taxon>Osteoglossiformes</taxon>
        <taxon>Osteoglossidae</taxon>
        <taxon>Scleropages</taxon>
    </lineage>
</organism>
<dbReference type="InterPro" id="IPR042422">
    <property type="entry name" value="CC103"/>
</dbReference>
<dbReference type="AlphaFoldDB" id="A0A8C9SGK1"/>
<dbReference type="GO" id="GO:0036159">
    <property type="term" value="P:inner dynein arm assembly"/>
    <property type="evidence" value="ECO:0007669"/>
    <property type="project" value="TreeGrafter"/>
</dbReference>
<keyword evidence="8" id="KW-0969">Cilium</keyword>
<dbReference type="GO" id="GO:0005576">
    <property type="term" value="C:extracellular region"/>
    <property type="evidence" value="ECO:0007669"/>
    <property type="project" value="GOC"/>
</dbReference>
<feature type="domain" description="Dynein attachment factor N-terminal" evidence="13">
    <location>
        <begin position="7"/>
        <end position="74"/>
    </location>
</feature>
<dbReference type="GO" id="GO:0001947">
    <property type="term" value="P:heart looping"/>
    <property type="evidence" value="ECO:0007669"/>
    <property type="project" value="Ensembl"/>
</dbReference>
<feature type="region of interest" description="Disordered" evidence="11">
    <location>
        <begin position="64"/>
        <end position="84"/>
    </location>
</feature>
<dbReference type="PANTHER" id="PTHR28572">
    <property type="entry name" value="COILED-COIL DOMAIN-CONTAINING PROTEIN 103"/>
    <property type="match status" value="1"/>
</dbReference>
<evidence type="ECO:0000256" key="11">
    <source>
        <dbReference type="SAM" id="MobiDB-lite"/>
    </source>
</evidence>
<evidence type="ECO:0000256" key="7">
    <source>
        <dbReference type="ARBA" id="ARBA00022846"/>
    </source>
</evidence>
<accession>A0A8C9SGK1</accession>
<evidence type="ECO:0000256" key="4">
    <source>
        <dbReference type="ARBA" id="ARBA00011738"/>
    </source>
</evidence>
<proteinExistence type="inferred from homology"/>
<keyword evidence="6" id="KW-0970">Cilium biogenesis/degradation</keyword>
<dbReference type="OrthoDB" id="447931at2759"/>
<evidence type="ECO:0000256" key="8">
    <source>
        <dbReference type="ARBA" id="ARBA00023069"/>
    </source>
</evidence>
<evidence type="ECO:0000256" key="5">
    <source>
        <dbReference type="ARBA" id="ARBA00022490"/>
    </source>
</evidence>
<evidence type="ECO:0000256" key="10">
    <source>
        <dbReference type="ARBA" id="ARBA00049986"/>
    </source>
</evidence>
<dbReference type="Ensembl" id="ENSSFOT00015031728.2">
    <property type="protein sequence ID" value="ENSSFOP00015031376.2"/>
    <property type="gene ID" value="ENSSFOG00015020113.2"/>
</dbReference>
<dbReference type="Pfam" id="PF15867">
    <property type="entry name" value="Dynein_attach_N"/>
    <property type="match status" value="1"/>
</dbReference>
<dbReference type="Pfam" id="PF13877">
    <property type="entry name" value="RPAP3_C"/>
    <property type="match status" value="1"/>
</dbReference>
<keyword evidence="7" id="KW-0282">Flagellum</keyword>
<comment type="similarity">
    <text evidence="10">Belongs to the DNAAF19/PR46b family.</text>
</comment>
<dbReference type="InterPro" id="IPR031733">
    <property type="entry name" value="Dynein_attach_N"/>
</dbReference>
<gene>
    <name evidence="14" type="primary">CCDC103</name>
    <name evidence="14" type="synonym">ccdc103</name>
</gene>
<dbReference type="InterPro" id="IPR025986">
    <property type="entry name" value="RPAP3-like_C"/>
</dbReference>
<evidence type="ECO:0000313" key="15">
    <source>
        <dbReference type="Proteomes" id="UP000694397"/>
    </source>
</evidence>
<reference evidence="14" key="3">
    <citation type="submission" date="2025-09" db="UniProtKB">
        <authorList>
            <consortium name="Ensembl"/>
        </authorList>
    </citation>
    <scope>IDENTIFICATION</scope>
</reference>